<dbReference type="PRINTS" id="PR00080">
    <property type="entry name" value="SDRFAMILY"/>
</dbReference>
<evidence type="ECO:0000313" key="4">
    <source>
        <dbReference type="Proteomes" id="UP000256970"/>
    </source>
</evidence>
<dbReference type="AlphaFoldDB" id="A0A383V8P3"/>
<dbReference type="Gene3D" id="3.40.50.720">
    <property type="entry name" value="NAD(P)-binding Rossmann-like Domain"/>
    <property type="match status" value="1"/>
</dbReference>
<gene>
    <name evidence="3" type="ORF">BQ4739_LOCUS2055</name>
</gene>
<dbReference type="PANTHER" id="PTHR44169">
    <property type="entry name" value="NADPH-DEPENDENT 1-ACYLDIHYDROXYACETONE PHOSPHATE REDUCTASE"/>
    <property type="match status" value="1"/>
</dbReference>
<dbReference type="Pfam" id="PF00106">
    <property type="entry name" value="adh_short"/>
    <property type="match status" value="1"/>
</dbReference>
<dbReference type="InterPro" id="IPR036291">
    <property type="entry name" value="NAD(P)-bd_dom_sf"/>
</dbReference>
<dbReference type="SUPFAM" id="SSF51735">
    <property type="entry name" value="NAD(P)-binding Rossmann-fold domains"/>
    <property type="match status" value="1"/>
</dbReference>
<comment type="similarity">
    <text evidence="1">Belongs to the short-chain dehydrogenases/reductases (SDR) family.</text>
</comment>
<reference evidence="3 4" key="1">
    <citation type="submission" date="2016-10" db="EMBL/GenBank/DDBJ databases">
        <authorList>
            <person name="Cai Z."/>
        </authorList>
    </citation>
    <scope>NUCLEOTIDE SEQUENCE [LARGE SCALE GENOMIC DNA]</scope>
</reference>
<evidence type="ECO:0000256" key="2">
    <source>
        <dbReference type="ARBA" id="ARBA00023002"/>
    </source>
</evidence>
<proteinExistence type="inferred from homology"/>
<dbReference type="Proteomes" id="UP000256970">
    <property type="component" value="Unassembled WGS sequence"/>
</dbReference>
<dbReference type="GO" id="GO:0016491">
    <property type="term" value="F:oxidoreductase activity"/>
    <property type="evidence" value="ECO:0007669"/>
    <property type="project" value="UniProtKB-KW"/>
</dbReference>
<organism evidence="3 4">
    <name type="scientific">Tetradesmus obliquus</name>
    <name type="common">Green alga</name>
    <name type="synonym">Acutodesmus obliquus</name>
    <dbReference type="NCBI Taxonomy" id="3088"/>
    <lineage>
        <taxon>Eukaryota</taxon>
        <taxon>Viridiplantae</taxon>
        <taxon>Chlorophyta</taxon>
        <taxon>core chlorophytes</taxon>
        <taxon>Chlorophyceae</taxon>
        <taxon>CS clade</taxon>
        <taxon>Sphaeropleales</taxon>
        <taxon>Scenedesmaceae</taxon>
        <taxon>Tetradesmus</taxon>
    </lineage>
</organism>
<evidence type="ECO:0000313" key="3">
    <source>
        <dbReference type="EMBL" id="SZX61541.1"/>
    </source>
</evidence>
<dbReference type="PANTHER" id="PTHR44169:SF6">
    <property type="entry name" value="NADPH-DEPENDENT 1-ACYLDIHYDROXYACETONE PHOSPHATE REDUCTASE"/>
    <property type="match status" value="1"/>
</dbReference>
<evidence type="ECO:0000256" key="1">
    <source>
        <dbReference type="ARBA" id="ARBA00006484"/>
    </source>
</evidence>
<keyword evidence="2" id="KW-0560">Oxidoreductase</keyword>
<keyword evidence="4" id="KW-1185">Reference proteome</keyword>
<accession>A0A383V8P3</accession>
<sequence>MTELPEEVTRVVECGTLDVLVNNAGIGHACALLDTPLDLVQLHMETNYVGAVRIIQLVRASLASKHALHSISDILRVELAPPGH</sequence>
<name>A0A383V8P3_TETOB</name>
<protein>
    <submittedName>
        <fullName evidence="3">Uncharacterized protein</fullName>
    </submittedName>
</protein>
<dbReference type="InterPro" id="IPR002347">
    <property type="entry name" value="SDR_fam"/>
</dbReference>
<dbReference type="EMBL" id="FNXT01000153">
    <property type="protein sequence ID" value="SZX61541.1"/>
    <property type="molecule type" value="Genomic_DNA"/>
</dbReference>